<gene>
    <name evidence="1" type="ORF">E2C01_079348</name>
</gene>
<accession>A0A5B7IQ27</accession>
<dbReference type="AlphaFoldDB" id="A0A5B7IQ27"/>
<evidence type="ECO:0000313" key="2">
    <source>
        <dbReference type="Proteomes" id="UP000324222"/>
    </source>
</evidence>
<dbReference type="EMBL" id="VSRR010065885">
    <property type="protein sequence ID" value="MPC84605.1"/>
    <property type="molecule type" value="Genomic_DNA"/>
</dbReference>
<proteinExistence type="predicted"/>
<evidence type="ECO:0000313" key="1">
    <source>
        <dbReference type="EMBL" id="MPC84605.1"/>
    </source>
</evidence>
<protein>
    <submittedName>
        <fullName evidence="1">Uncharacterized protein</fullName>
    </submittedName>
</protein>
<comment type="caution">
    <text evidence="1">The sequence shown here is derived from an EMBL/GenBank/DDBJ whole genome shotgun (WGS) entry which is preliminary data.</text>
</comment>
<name>A0A5B7IQ27_PORTR</name>
<keyword evidence="2" id="KW-1185">Reference proteome</keyword>
<sequence length="97" mass="11244">MTAVREVRFDSCIYTSTEVGFFTPHLEAAVTPETLRIDSHKHWRPASPFRLIHQKRCRNINKHKRCRRPQYRGSGPQRAREGALLVYCILALDIPGN</sequence>
<reference evidence="1 2" key="1">
    <citation type="submission" date="2019-05" db="EMBL/GenBank/DDBJ databases">
        <title>Another draft genome of Portunus trituberculatus and its Hox gene families provides insights of decapod evolution.</title>
        <authorList>
            <person name="Jeong J.-H."/>
            <person name="Song I."/>
            <person name="Kim S."/>
            <person name="Choi T."/>
            <person name="Kim D."/>
            <person name="Ryu S."/>
            <person name="Kim W."/>
        </authorList>
    </citation>
    <scope>NUCLEOTIDE SEQUENCE [LARGE SCALE GENOMIC DNA]</scope>
    <source>
        <tissue evidence="1">Muscle</tissue>
    </source>
</reference>
<dbReference type="Proteomes" id="UP000324222">
    <property type="component" value="Unassembled WGS sequence"/>
</dbReference>
<organism evidence="1 2">
    <name type="scientific">Portunus trituberculatus</name>
    <name type="common">Swimming crab</name>
    <name type="synonym">Neptunus trituberculatus</name>
    <dbReference type="NCBI Taxonomy" id="210409"/>
    <lineage>
        <taxon>Eukaryota</taxon>
        <taxon>Metazoa</taxon>
        <taxon>Ecdysozoa</taxon>
        <taxon>Arthropoda</taxon>
        <taxon>Crustacea</taxon>
        <taxon>Multicrustacea</taxon>
        <taxon>Malacostraca</taxon>
        <taxon>Eumalacostraca</taxon>
        <taxon>Eucarida</taxon>
        <taxon>Decapoda</taxon>
        <taxon>Pleocyemata</taxon>
        <taxon>Brachyura</taxon>
        <taxon>Eubrachyura</taxon>
        <taxon>Portunoidea</taxon>
        <taxon>Portunidae</taxon>
        <taxon>Portuninae</taxon>
        <taxon>Portunus</taxon>
    </lineage>
</organism>